<feature type="transmembrane region" description="Helical" evidence="5">
    <location>
        <begin position="36"/>
        <end position="53"/>
    </location>
</feature>
<evidence type="ECO:0000259" key="6">
    <source>
        <dbReference type="PROSITE" id="PS50850"/>
    </source>
</evidence>
<dbReference type="GO" id="GO:0005886">
    <property type="term" value="C:plasma membrane"/>
    <property type="evidence" value="ECO:0007669"/>
    <property type="project" value="UniProtKB-SubCell"/>
</dbReference>
<accession>A0A928VRJ1</accession>
<dbReference type="PANTHER" id="PTHR23531:SF1">
    <property type="entry name" value="QUINOLENE RESISTANCE PROTEIN NORA"/>
    <property type="match status" value="1"/>
</dbReference>
<feature type="transmembrane region" description="Helical" evidence="5">
    <location>
        <begin position="324"/>
        <end position="349"/>
    </location>
</feature>
<proteinExistence type="predicted"/>
<feature type="transmembrane region" description="Helical" evidence="5">
    <location>
        <begin position="207"/>
        <end position="226"/>
    </location>
</feature>
<dbReference type="Proteomes" id="UP000625316">
    <property type="component" value="Unassembled WGS sequence"/>
</dbReference>
<keyword evidence="4 5" id="KW-0472">Membrane</keyword>
<sequence>MIFMMLGGLLFWACLASLLPVLPAYVKDAGASDHEVGIVMRGFAIGLLLFRPKMGQLIDTRGRKAALLIGIVVAAIAPLLYALTTSTGMLLAIRIFHGLSIAAFTTSYSTLVADLAPAENRGELIGYMSLVNPIGMAIGPALGGYLHPLIGNQALFFVCSGLGVGSFLFSLMVQSTPVIAPPDTADNRPKLTAWHIVSHDRFRIPTFTMLSVGLAFGVLSVYLPLFVKQENFAMNVGLFYTMAAIASFMTRLVSGKASDKVGRGLFITVGLLCYMVSMIMLWAAQDVPTILAAGFIEGCGGGMLLPIMIALITDRCLAHERGRVYSLCIGGFDLGIFMAGPLVGFMAAWVGYRGLFAIAALVTLLATIVFITLSSKNLAYSLRFSLGKGRDLYALPKT</sequence>
<feature type="transmembrane region" description="Helical" evidence="5">
    <location>
        <begin position="89"/>
        <end position="112"/>
    </location>
</feature>
<dbReference type="InterPro" id="IPR036259">
    <property type="entry name" value="MFS_trans_sf"/>
</dbReference>
<feature type="transmembrane region" description="Helical" evidence="5">
    <location>
        <begin position="154"/>
        <end position="173"/>
    </location>
</feature>
<dbReference type="InterPro" id="IPR052714">
    <property type="entry name" value="MFS_Exporter"/>
</dbReference>
<feature type="transmembrane region" description="Helical" evidence="5">
    <location>
        <begin position="355"/>
        <end position="373"/>
    </location>
</feature>
<protein>
    <submittedName>
        <fullName evidence="7">MFS transporter</fullName>
    </submittedName>
</protein>
<gene>
    <name evidence="7" type="ORF">IQ266_27255</name>
</gene>
<dbReference type="Gene3D" id="1.20.1250.20">
    <property type="entry name" value="MFS general substrate transporter like domains"/>
    <property type="match status" value="2"/>
</dbReference>
<feature type="domain" description="Major facilitator superfamily (MFS) profile" evidence="6">
    <location>
        <begin position="1"/>
        <end position="378"/>
    </location>
</feature>
<evidence type="ECO:0000256" key="5">
    <source>
        <dbReference type="SAM" id="Phobius"/>
    </source>
</evidence>
<dbReference type="EMBL" id="JADEXQ010000199">
    <property type="protein sequence ID" value="MBE9033433.1"/>
    <property type="molecule type" value="Genomic_DNA"/>
</dbReference>
<dbReference type="CDD" id="cd17489">
    <property type="entry name" value="MFS_YfcJ_like"/>
    <property type="match status" value="1"/>
</dbReference>
<evidence type="ECO:0000256" key="1">
    <source>
        <dbReference type="ARBA" id="ARBA00004651"/>
    </source>
</evidence>
<dbReference type="PANTHER" id="PTHR23531">
    <property type="entry name" value="QUINOLENE RESISTANCE PROTEIN NORA"/>
    <property type="match status" value="1"/>
</dbReference>
<dbReference type="InterPro" id="IPR011701">
    <property type="entry name" value="MFS"/>
</dbReference>
<dbReference type="InterPro" id="IPR020846">
    <property type="entry name" value="MFS_dom"/>
</dbReference>
<dbReference type="PRINTS" id="PR01035">
    <property type="entry name" value="TCRTETA"/>
</dbReference>
<evidence type="ECO:0000256" key="3">
    <source>
        <dbReference type="ARBA" id="ARBA00022989"/>
    </source>
</evidence>
<dbReference type="Pfam" id="PF07690">
    <property type="entry name" value="MFS_1"/>
    <property type="match status" value="1"/>
</dbReference>
<keyword evidence="8" id="KW-1185">Reference proteome</keyword>
<feature type="transmembrane region" description="Helical" evidence="5">
    <location>
        <begin position="124"/>
        <end position="142"/>
    </location>
</feature>
<dbReference type="SUPFAM" id="SSF103473">
    <property type="entry name" value="MFS general substrate transporter"/>
    <property type="match status" value="1"/>
</dbReference>
<dbReference type="AlphaFoldDB" id="A0A928VRJ1"/>
<keyword evidence="2 5" id="KW-0812">Transmembrane</keyword>
<feature type="transmembrane region" description="Helical" evidence="5">
    <location>
        <begin position="65"/>
        <end position="83"/>
    </location>
</feature>
<organism evidence="7 8">
    <name type="scientific">Romeriopsis navalis LEGE 11480</name>
    <dbReference type="NCBI Taxonomy" id="2777977"/>
    <lineage>
        <taxon>Bacteria</taxon>
        <taxon>Bacillati</taxon>
        <taxon>Cyanobacteriota</taxon>
        <taxon>Cyanophyceae</taxon>
        <taxon>Leptolyngbyales</taxon>
        <taxon>Leptolyngbyaceae</taxon>
        <taxon>Romeriopsis</taxon>
        <taxon>Romeriopsis navalis</taxon>
    </lineage>
</organism>
<evidence type="ECO:0000313" key="7">
    <source>
        <dbReference type="EMBL" id="MBE9033433.1"/>
    </source>
</evidence>
<evidence type="ECO:0000256" key="2">
    <source>
        <dbReference type="ARBA" id="ARBA00022692"/>
    </source>
</evidence>
<name>A0A928VRJ1_9CYAN</name>
<dbReference type="PROSITE" id="PS50850">
    <property type="entry name" value="MFS"/>
    <property type="match status" value="1"/>
</dbReference>
<evidence type="ECO:0000313" key="8">
    <source>
        <dbReference type="Proteomes" id="UP000625316"/>
    </source>
</evidence>
<comment type="caution">
    <text evidence="7">The sequence shown here is derived from an EMBL/GenBank/DDBJ whole genome shotgun (WGS) entry which is preliminary data.</text>
</comment>
<feature type="transmembrane region" description="Helical" evidence="5">
    <location>
        <begin position="232"/>
        <end position="253"/>
    </location>
</feature>
<dbReference type="GO" id="GO:0022857">
    <property type="term" value="F:transmembrane transporter activity"/>
    <property type="evidence" value="ECO:0007669"/>
    <property type="project" value="InterPro"/>
</dbReference>
<comment type="subcellular location">
    <subcellularLocation>
        <location evidence="1">Cell membrane</location>
        <topology evidence="1">Multi-pass membrane protein</topology>
    </subcellularLocation>
</comment>
<dbReference type="InterPro" id="IPR001958">
    <property type="entry name" value="Tet-R_TetA/multi-R_MdtG-like"/>
</dbReference>
<feature type="transmembrane region" description="Helical" evidence="5">
    <location>
        <begin position="265"/>
        <end position="284"/>
    </location>
</feature>
<evidence type="ECO:0000256" key="4">
    <source>
        <dbReference type="ARBA" id="ARBA00023136"/>
    </source>
</evidence>
<keyword evidence="3 5" id="KW-1133">Transmembrane helix</keyword>
<feature type="transmembrane region" description="Helical" evidence="5">
    <location>
        <begin position="290"/>
        <end position="312"/>
    </location>
</feature>
<reference evidence="7" key="1">
    <citation type="submission" date="2020-10" db="EMBL/GenBank/DDBJ databases">
        <authorList>
            <person name="Castelo-Branco R."/>
            <person name="Eusebio N."/>
            <person name="Adriana R."/>
            <person name="Vieira A."/>
            <person name="Brugerolle De Fraissinette N."/>
            <person name="Rezende De Castro R."/>
            <person name="Schneider M.P."/>
            <person name="Vasconcelos V."/>
            <person name="Leao P.N."/>
        </authorList>
    </citation>
    <scope>NUCLEOTIDE SEQUENCE</scope>
    <source>
        <strain evidence="7">LEGE 11480</strain>
    </source>
</reference>